<gene>
    <name evidence="1" type="ORF">VP01_3983g3</name>
</gene>
<accession>A0A0L6UT31</accession>
<organism evidence="1 2">
    <name type="scientific">Puccinia sorghi</name>
    <dbReference type="NCBI Taxonomy" id="27349"/>
    <lineage>
        <taxon>Eukaryota</taxon>
        <taxon>Fungi</taxon>
        <taxon>Dikarya</taxon>
        <taxon>Basidiomycota</taxon>
        <taxon>Pucciniomycotina</taxon>
        <taxon>Pucciniomycetes</taxon>
        <taxon>Pucciniales</taxon>
        <taxon>Pucciniaceae</taxon>
        <taxon>Puccinia</taxon>
    </lineage>
</organism>
<dbReference type="VEuPathDB" id="FungiDB:VP01_3983g3"/>
<evidence type="ECO:0000313" key="2">
    <source>
        <dbReference type="Proteomes" id="UP000037035"/>
    </source>
</evidence>
<comment type="caution">
    <text evidence="1">The sequence shown here is derived from an EMBL/GenBank/DDBJ whole genome shotgun (WGS) entry which is preliminary data.</text>
</comment>
<reference evidence="1 2" key="1">
    <citation type="submission" date="2015-08" db="EMBL/GenBank/DDBJ databases">
        <title>Next Generation Sequencing and Analysis of the Genome of Puccinia sorghi L Schw, the Causal Agent of Maize Common Rust.</title>
        <authorList>
            <person name="Rochi L."/>
            <person name="Burguener G."/>
            <person name="Darino M."/>
            <person name="Turjanski A."/>
            <person name="Kreff E."/>
            <person name="Dieguez M.J."/>
            <person name="Sacco F."/>
        </authorList>
    </citation>
    <scope>NUCLEOTIDE SEQUENCE [LARGE SCALE GENOMIC DNA]</scope>
    <source>
        <strain evidence="1 2">RO10H11247</strain>
    </source>
</reference>
<evidence type="ECO:0000313" key="1">
    <source>
        <dbReference type="EMBL" id="KNZ51367.1"/>
    </source>
</evidence>
<dbReference type="EMBL" id="LAVV01009038">
    <property type="protein sequence ID" value="KNZ51367.1"/>
    <property type="molecule type" value="Genomic_DNA"/>
</dbReference>
<dbReference type="AlphaFoldDB" id="A0A0L6UT31"/>
<name>A0A0L6UT31_9BASI</name>
<sequence length="63" mass="6751">MTSKPVVLDSGATHHLVNNPDAFQPTAESNIKIATRGHSNFLNATVWSLYRRGVAAGLSSCCH</sequence>
<protein>
    <submittedName>
        <fullName evidence="1">Uncharacterized protein</fullName>
    </submittedName>
</protein>
<dbReference type="Proteomes" id="UP000037035">
    <property type="component" value="Unassembled WGS sequence"/>
</dbReference>
<keyword evidence="2" id="KW-1185">Reference proteome</keyword>
<dbReference type="OrthoDB" id="1728030at2759"/>
<proteinExistence type="predicted"/>